<dbReference type="Proteomes" id="UP000509568">
    <property type="component" value="Chromosome"/>
</dbReference>
<protein>
    <submittedName>
        <fullName evidence="1">Uncharacterized protein</fullName>
    </submittedName>
</protein>
<dbReference type="AlphaFoldDB" id="A0A7D5D5M9"/>
<dbReference type="EMBL" id="CP056030">
    <property type="protein sequence ID" value="QKZ03839.1"/>
    <property type="molecule type" value="Genomic_DNA"/>
</dbReference>
<keyword evidence="2" id="KW-1185">Reference proteome</keyword>
<evidence type="ECO:0000313" key="2">
    <source>
        <dbReference type="Proteomes" id="UP000509568"/>
    </source>
</evidence>
<reference evidence="1 2" key="1">
    <citation type="submission" date="2020-06" db="EMBL/GenBank/DDBJ databases">
        <title>Pseudomonas eucalypticola sp. nov., an endophyte of Eucalyptus dunnii leaves with biocontrol ability of eucalyptus leaf blight.</title>
        <authorList>
            <person name="Liu Y."/>
            <person name="Song Z."/>
            <person name="Zeng H."/>
            <person name="Lu M."/>
            <person name="Wang X."/>
            <person name="Lian X."/>
            <person name="Zhang Q."/>
        </authorList>
    </citation>
    <scope>NUCLEOTIDE SEQUENCE [LARGE SCALE GENOMIC DNA]</scope>
    <source>
        <strain evidence="1 2">NP-1</strain>
    </source>
</reference>
<dbReference type="RefSeq" id="WP_158155918.1">
    <property type="nucleotide sequence ID" value="NZ_CP056030.1"/>
</dbReference>
<evidence type="ECO:0000313" key="1">
    <source>
        <dbReference type="EMBL" id="QKZ03839.1"/>
    </source>
</evidence>
<sequence length="74" mass="8118">MHIERLGTIQHDLEHTAAHLEALSRMLEGHALFLRRSTYADNTADIAFLENHITGLAASVTDLRGVAQNIAKVA</sequence>
<organism evidence="1 2">
    <name type="scientific">Pseudomonas eucalypticola</name>
    <dbReference type="NCBI Taxonomy" id="2599595"/>
    <lineage>
        <taxon>Bacteria</taxon>
        <taxon>Pseudomonadati</taxon>
        <taxon>Pseudomonadota</taxon>
        <taxon>Gammaproteobacteria</taxon>
        <taxon>Pseudomonadales</taxon>
        <taxon>Pseudomonadaceae</taxon>
        <taxon>Pseudomonas</taxon>
    </lineage>
</organism>
<accession>A0A7D5D5M9</accession>
<proteinExistence type="predicted"/>
<gene>
    <name evidence="1" type="ORF">HWQ56_08605</name>
</gene>
<dbReference type="KEGG" id="pez:HWQ56_08605"/>
<name>A0A7D5D5M9_9PSED</name>